<gene>
    <name evidence="14" type="primary">dnaX</name>
    <name evidence="14" type="ORF">ACFQET_07515</name>
</gene>
<feature type="region of interest" description="Disordered" evidence="12">
    <location>
        <begin position="403"/>
        <end position="426"/>
    </location>
</feature>
<evidence type="ECO:0000256" key="7">
    <source>
        <dbReference type="ARBA" id="ARBA00022741"/>
    </source>
</evidence>
<evidence type="ECO:0000256" key="3">
    <source>
        <dbReference type="ARBA" id="ARBA00022679"/>
    </source>
</evidence>
<dbReference type="GO" id="GO:0003887">
    <property type="term" value="F:DNA-directed DNA polymerase activity"/>
    <property type="evidence" value="ECO:0007669"/>
    <property type="project" value="UniProtKB-EC"/>
</dbReference>
<evidence type="ECO:0000256" key="12">
    <source>
        <dbReference type="SAM" id="MobiDB-lite"/>
    </source>
</evidence>
<dbReference type="Pfam" id="PF13177">
    <property type="entry name" value="DNA_pol3_delta2"/>
    <property type="match status" value="1"/>
</dbReference>
<comment type="caution">
    <text evidence="14">The sequence shown here is derived from an EMBL/GenBank/DDBJ whole genome shotgun (WGS) entry which is preliminary data.</text>
</comment>
<dbReference type="Proteomes" id="UP001596191">
    <property type="component" value="Unassembled WGS sequence"/>
</dbReference>
<dbReference type="RefSeq" id="WP_125641986.1">
    <property type="nucleotide sequence ID" value="NZ_JBHSSJ010000009.1"/>
</dbReference>
<dbReference type="Gene3D" id="3.40.50.300">
    <property type="entry name" value="P-loop containing nucleotide triphosphate hydrolases"/>
    <property type="match status" value="1"/>
</dbReference>
<dbReference type="SUPFAM" id="SSF52540">
    <property type="entry name" value="P-loop containing nucleoside triphosphate hydrolases"/>
    <property type="match status" value="1"/>
</dbReference>
<keyword evidence="10" id="KW-0239">DNA-directed DNA polymerase</keyword>
<evidence type="ECO:0000313" key="14">
    <source>
        <dbReference type="EMBL" id="MFC6275361.1"/>
    </source>
</evidence>
<name>A0ABW1TND8_9LACO</name>
<keyword evidence="7" id="KW-0547">Nucleotide-binding</keyword>
<dbReference type="NCBIfam" id="NF004046">
    <property type="entry name" value="PRK05563.1"/>
    <property type="match status" value="1"/>
</dbReference>
<dbReference type="CDD" id="cd00009">
    <property type="entry name" value="AAA"/>
    <property type="match status" value="1"/>
</dbReference>
<dbReference type="PANTHER" id="PTHR11669">
    <property type="entry name" value="REPLICATION FACTOR C / DNA POLYMERASE III GAMMA-TAU SUBUNIT"/>
    <property type="match status" value="1"/>
</dbReference>
<dbReference type="InterPro" id="IPR012763">
    <property type="entry name" value="DNA_pol_III_sug/sutau_N"/>
</dbReference>
<evidence type="ECO:0000256" key="2">
    <source>
        <dbReference type="ARBA" id="ARBA00012417"/>
    </source>
</evidence>
<evidence type="ECO:0000256" key="11">
    <source>
        <dbReference type="ARBA" id="ARBA00049244"/>
    </source>
</evidence>
<dbReference type="Gene3D" id="1.10.8.60">
    <property type="match status" value="1"/>
</dbReference>
<dbReference type="EC" id="2.7.7.7" evidence="2"/>
<evidence type="ECO:0000256" key="8">
    <source>
        <dbReference type="ARBA" id="ARBA00022833"/>
    </source>
</evidence>
<evidence type="ECO:0000256" key="6">
    <source>
        <dbReference type="ARBA" id="ARBA00022723"/>
    </source>
</evidence>
<evidence type="ECO:0000256" key="10">
    <source>
        <dbReference type="ARBA" id="ARBA00022932"/>
    </source>
</evidence>
<comment type="catalytic activity">
    <reaction evidence="11">
        <text>DNA(n) + a 2'-deoxyribonucleoside 5'-triphosphate = DNA(n+1) + diphosphate</text>
        <dbReference type="Rhea" id="RHEA:22508"/>
        <dbReference type="Rhea" id="RHEA-COMP:17339"/>
        <dbReference type="Rhea" id="RHEA-COMP:17340"/>
        <dbReference type="ChEBI" id="CHEBI:33019"/>
        <dbReference type="ChEBI" id="CHEBI:61560"/>
        <dbReference type="ChEBI" id="CHEBI:173112"/>
        <dbReference type="EC" id="2.7.7.7"/>
    </reaction>
</comment>
<dbReference type="InterPro" id="IPR027417">
    <property type="entry name" value="P-loop_NTPase"/>
</dbReference>
<keyword evidence="4 14" id="KW-0548">Nucleotidyltransferase</keyword>
<dbReference type="InterPro" id="IPR050238">
    <property type="entry name" value="DNA_Rep/Repair_Clamp_Loader"/>
</dbReference>
<dbReference type="InterPro" id="IPR045085">
    <property type="entry name" value="HLD_clamp_pol_III_gamma_tau"/>
</dbReference>
<keyword evidence="6" id="KW-0479">Metal-binding</keyword>
<dbReference type="InterPro" id="IPR001270">
    <property type="entry name" value="ClpA/B"/>
</dbReference>
<dbReference type="SMART" id="SM00382">
    <property type="entry name" value="AAA"/>
    <property type="match status" value="1"/>
</dbReference>
<evidence type="ECO:0000256" key="9">
    <source>
        <dbReference type="ARBA" id="ARBA00022840"/>
    </source>
</evidence>
<evidence type="ECO:0000313" key="15">
    <source>
        <dbReference type="Proteomes" id="UP001596191"/>
    </source>
</evidence>
<comment type="similarity">
    <text evidence="1">Belongs to the DnaX/STICHEL family.</text>
</comment>
<dbReference type="EMBL" id="JBHSSJ010000009">
    <property type="protein sequence ID" value="MFC6275361.1"/>
    <property type="molecule type" value="Genomic_DNA"/>
</dbReference>
<keyword evidence="9" id="KW-0067">ATP-binding</keyword>
<protein>
    <recommendedName>
        <fullName evidence="2">DNA-directed DNA polymerase</fullName>
        <ecNumber evidence="2">2.7.7.7</ecNumber>
    </recommendedName>
</protein>
<accession>A0ABW1TND8</accession>
<dbReference type="PRINTS" id="PR00300">
    <property type="entry name" value="CLPPROTEASEA"/>
</dbReference>
<dbReference type="PANTHER" id="PTHR11669:SF0">
    <property type="entry name" value="PROTEIN STICHEL-LIKE 2"/>
    <property type="match status" value="1"/>
</dbReference>
<evidence type="ECO:0000256" key="5">
    <source>
        <dbReference type="ARBA" id="ARBA00022705"/>
    </source>
</evidence>
<dbReference type="Gene3D" id="1.20.272.10">
    <property type="match status" value="1"/>
</dbReference>
<sequence length="579" mass="63382">MAYQALYRVWRPQRFEDMIGQEVITRTLKNAITTNQISHAYLFAGPRGTGKTSAAKIFAKAINCHHQVDGEPCNECETCQAITNGTLNDVIEIDAASNNGVEEIRDIRDKVKYAPTVADYKVYIIDEVHMLSTGAFNALLKTLEEPPANVIFILATTEPHKIPATIISRTQRFDFKRIAASDSYERMIYILDQKKVPYDEQAVKVIAKAAEGGMRDALSILDQALSFGDNEITLDNALLVTGSVTHELLATFVGQTLAGDTKAALATLQSVLEAGKDAERFTEDIIGYSRDLLLYQQAPQLVEEAEMGSVSEDFQKLASQTPAQTMYAMINELNAIQQQMRYTTHPDVYLEILTIKLAEIGQQQGQSAPAPTAAVPAAATANPAAVQSLQREVEQLQQTVKQLQSAPANTTSTAATSKPKPRVAKASGTKEVNLAKVYPVLGSATREKLNQLQEAWPDLLNCLSVTQRAVMKVSQPVAAADSGVIVAFDYSFLYQRATTDSELTDALENGLDRMIGTALPVVFVPKDEWPVIRKTYLAAHQAELQEHSDAEAPKEPQADPVVSKAEELFGKEIVEVKPD</sequence>
<dbReference type="InterPro" id="IPR003593">
    <property type="entry name" value="AAA+_ATPase"/>
</dbReference>
<dbReference type="InterPro" id="IPR022754">
    <property type="entry name" value="DNA_pol_III_gamma-3"/>
</dbReference>
<keyword evidence="15" id="KW-1185">Reference proteome</keyword>
<dbReference type="CDD" id="cd18137">
    <property type="entry name" value="HLD_clamp_pol_III_gamma_tau"/>
    <property type="match status" value="1"/>
</dbReference>
<reference evidence="15" key="1">
    <citation type="journal article" date="2019" name="Int. J. Syst. Evol. Microbiol.">
        <title>The Global Catalogue of Microorganisms (GCM) 10K type strain sequencing project: providing services to taxonomists for standard genome sequencing and annotation.</title>
        <authorList>
            <consortium name="The Broad Institute Genomics Platform"/>
            <consortium name="The Broad Institute Genome Sequencing Center for Infectious Disease"/>
            <person name="Wu L."/>
            <person name="Ma J."/>
        </authorList>
    </citation>
    <scope>NUCLEOTIDE SEQUENCE [LARGE SCALE GENOMIC DNA]</scope>
    <source>
        <strain evidence="15">CCM 8907</strain>
    </source>
</reference>
<keyword evidence="5" id="KW-0235">DNA replication</keyword>
<dbReference type="Pfam" id="PF12169">
    <property type="entry name" value="DNA_pol3_gamma3"/>
    <property type="match status" value="1"/>
</dbReference>
<keyword evidence="3 14" id="KW-0808">Transferase</keyword>
<organism evidence="14 15">
    <name type="scientific">Levilactobacillus tangyuanensis</name>
    <dbReference type="NCBI Taxonomy" id="2486021"/>
    <lineage>
        <taxon>Bacteria</taxon>
        <taxon>Bacillati</taxon>
        <taxon>Bacillota</taxon>
        <taxon>Bacilli</taxon>
        <taxon>Lactobacillales</taxon>
        <taxon>Lactobacillaceae</taxon>
        <taxon>Levilactobacillus</taxon>
    </lineage>
</organism>
<keyword evidence="8" id="KW-0862">Zinc</keyword>
<feature type="domain" description="AAA+ ATPase" evidence="13">
    <location>
        <begin position="37"/>
        <end position="179"/>
    </location>
</feature>
<dbReference type="SUPFAM" id="SSF48019">
    <property type="entry name" value="post-AAA+ oligomerization domain-like"/>
    <property type="match status" value="1"/>
</dbReference>
<evidence type="ECO:0000256" key="4">
    <source>
        <dbReference type="ARBA" id="ARBA00022695"/>
    </source>
</evidence>
<evidence type="ECO:0000256" key="1">
    <source>
        <dbReference type="ARBA" id="ARBA00006360"/>
    </source>
</evidence>
<proteinExistence type="inferred from homology"/>
<dbReference type="NCBIfam" id="TIGR02397">
    <property type="entry name" value="dnaX_nterm"/>
    <property type="match status" value="1"/>
</dbReference>
<feature type="compositionally biased region" description="Low complexity" evidence="12">
    <location>
        <begin position="405"/>
        <end position="418"/>
    </location>
</feature>
<dbReference type="InterPro" id="IPR008921">
    <property type="entry name" value="DNA_pol3_clamp-load_cplx_C"/>
</dbReference>
<dbReference type="Pfam" id="PF22608">
    <property type="entry name" value="DNAX_ATPase_lid"/>
    <property type="match status" value="1"/>
</dbReference>
<evidence type="ECO:0000259" key="13">
    <source>
        <dbReference type="SMART" id="SM00382"/>
    </source>
</evidence>